<name>A0A382JX22_9ZZZZ</name>
<gene>
    <name evidence="5" type="ORF">METZ01_LOCUS268351</name>
</gene>
<accession>A0A382JX22</accession>
<dbReference type="PANTHER" id="PTHR42659">
    <property type="entry name" value="XANTHINE DEHYDROGENASE SUBUNIT C-RELATED"/>
    <property type="match status" value="1"/>
</dbReference>
<dbReference type="Gene3D" id="3.30.43.10">
    <property type="entry name" value="Uridine Diphospho-n-acetylenolpyruvylglucosamine Reductase, domain 2"/>
    <property type="match status" value="1"/>
</dbReference>
<dbReference type="InterPro" id="IPR036683">
    <property type="entry name" value="CO_DH_flav_C_dom_sf"/>
</dbReference>
<dbReference type="GO" id="GO:0071949">
    <property type="term" value="F:FAD binding"/>
    <property type="evidence" value="ECO:0007669"/>
    <property type="project" value="InterPro"/>
</dbReference>
<evidence type="ECO:0000256" key="2">
    <source>
        <dbReference type="ARBA" id="ARBA00022827"/>
    </source>
</evidence>
<feature type="non-terminal residue" evidence="5">
    <location>
        <position position="1"/>
    </location>
</feature>
<dbReference type="Gene3D" id="3.30.390.50">
    <property type="entry name" value="CO dehydrogenase flavoprotein, C-terminal domain"/>
    <property type="match status" value="1"/>
</dbReference>
<dbReference type="InterPro" id="IPR005107">
    <property type="entry name" value="CO_DH_flav_C"/>
</dbReference>
<dbReference type="InterPro" id="IPR036318">
    <property type="entry name" value="FAD-bd_PCMH-like_sf"/>
</dbReference>
<organism evidence="5">
    <name type="scientific">marine metagenome</name>
    <dbReference type="NCBI Taxonomy" id="408172"/>
    <lineage>
        <taxon>unclassified sequences</taxon>
        <taxon>metagenomes</taxon>
        <taxon>ecological metagenomes</taxon>
    </lineage>
</organism>
<dbReference type="InterPro" id="IPR016166">
    <property type="entry name" value="FAD-bd_PCMH"/>
</dbReference>
<dbReference type="PROSITE" id="PS51387">
    <property type="entry name" value="FAD_PCMH"/>
    <property type="match status" value="1"/>
</dbReference>
<dbReference type="SUPFAM" id="SSF55447">
    <property type="entry name" value="CO dehydrogenase flavoprotein C-terminal domain-like"/>
    <property type="match status" value="1"/>
</dbReference>
<evidence type="ECO:0000259" key="4">
    <source>
        <dbReference type="PROSITE" id="PS51387"/>
    </source>
</evidence>
<keyword evidence="2" id="KW-0274">FAD</keyword>
<sequence length="264" mass="28506">VKAPKFSYTRGESLDQVLTLLNEYGEEGRILAGGQSLMPTLNMRLSNPKILIDINHLSELNSISINDDIVSIGALARHSEVGRSPIVETHLPLIADAIPHVAHIAVRNRGTFGGSVALADPAAELPACVLALGGTLVLQSVRGIRKIIADDYFLGLYETERKPDELLIEVQIPVQDPTALSAFVELSQRKGDYAIAGLAFVGTLENQLIKTAKLVYFGSETKPTLANNTMAVLTNTPWDDKTRELIAETLGQDLDPMNNLQGSA</sequence>
<dbReference type="SUPFAM" id="SSF56176">
    <property type="entry name" value="FAD-binding/transporter-associated domain-like"/>
    <property type="match status" value="1"/>
</dbReference>
<evidence type="ECO:0000256" key="1">
    <source>
        <dbReference type="ARBA" id="ARBA00022630"/>
    </source>
</evidence>
<dbReference type="InterPro" id="IPR051312">
    <property type="entry name" value="Diverse_Substr_Oxidored"/>
</dbReference>
<dbReference type="Pfam" id="PF03450">
    <property type="entry name" value="CO_deh_flav_C"/>
    <property type="match status" value="1"/>
</dbReference>
<dbReference type="EMBL" id="UINC01076382">
    <property type="protein sequence ID" value="SVC15497.1"/>
    <property type="molecule type" value="Genomic_DNA"/>
</dbReference>
<dbReference type="Gene3D" id="3.30.465.10">
    <property type="match status" value="1"/>
</dbReference>
<keyword evidence="1" id="KW-0285">Flavoprotein</keyword>
<dbReference type="InterPro" id="IPR016169">
    <property type="entry name" value="FAD-bd_PCMH_sub2"/>
</dbReference>
<reference evidence="5" key="1">
    <citation type="submission" date="2018-05" db="EMBL/GenBank/DDBJ databases">
        <authorList>
            <person name="Lanie J.A."/>
            <person name="Ng W.-L."/>
            <person name="Kazmierczak K.M."/>
            <person name="Andrzejewski T.M."/>
            <person name="Davidsen T.M."/>
            <person name="Wayne K.J."/>
            <person name="Tettelin H."/>
            <person name="Glass J.I."/>
            <person name="Rusch D."/>
            <person name="Podicherti R."/>
            <person name="Tsui H.-C.T."/>
            <person name="Winkler M.E."/>
        </authorList>
    </citation>
    <scope>NUCLEOTIDE SEQUENCE</scope>
</reference>
<dbReference type="AlphaFoldDB" id="A0A382JX22"/>
<dbReference type="InterPro" id="IPR002346">
    <property type="entry name" value="Mopterin_DH_FAD-bd"/>
</dbReference>
<keyword evidence="3" id="KW-0560">Oxidoreductase</keyword>
<dbReference type="Pfam" id="PF00941">
    <property type="entry name" value="FAD_binding_5"/>
    <property type="match status" value="1"/>
</dbReference>
<dbReference type="InterPro" id="IPR016167">
    <property type="entry name" value="FAD-bd_PCMH_sub1"/>
</dbReference>
<dbReference type="GO" id="GO:0016491">
    <property type="term" value="F:oxidoreductase activity"/>
    <property type="evidence" value="ECO:0007669"/>
    <property type="project" value="UniProtKB-KW"/>
</dbReference>
<feature type="non-terminal residue" evidence="5">
    <location>
        <position position="264"/>
    </location>
</feature>
<evidence type="ECO:0000256" key="3">
    <source>
        <dbReference type="ARBA" id="ARBA00023002"/>
    </source>
</evidence>
<dbReference type="PANTHER" id="PTHR42659:SF2">
    <property type="entry name" value="XANTHINE DEHYDROGENASE SUBUNIT C-RELATED"/>
    <property type="match status" value="1"/>
</dbReference>
<evidence type="ECO:0000313" key="5">
    <source>
        <dbReference type="EMBL" id="SVC15497.1"/>
    </source>
</evidence>
<feature type="domain" description="FAD-binding PCMH-type" evidence="4">
    <location>
        <begin position="1"/>
        <end position="177"/>
    </location>
</feature>
<protein>
    <recommendedName>
        <fullName evidence="4">FAD-binding PCMH-type domain-containing protein</fullName>
    </recommendedName>
</protein>
<proteinExistence type="predicted"/>